<dbReference type="EMBL" id="CACRTO010000021">
    <property type="protein sequence ID" value="VYU40647.1"/>
    <property type="molecule type" value="Genomic_DNA"/>
</dbReference>
<protein>
    <submittedName>
        <fullName evidence="1">Uncharacterized protein</fullName>
    </submittedName>
</protein>
<accession>A0A6N3ESK0</accession>
<gene>
    <name evidence="1" type="ORF">CTLFYP3_02318</name>
</gene>
<dbReference type="AlphaFoldDB" id="A0A6N3ESK0"/>
<name>A0A6N3ESK0_9CLOT</name>
<reference evidence="1" key="1">
    <citation type="submission" date="2019-11" db="EMBL/GenBank/DDBJ databases">
        <authorList>
            <person name="Feng L."/>
        </authorList>
    </citation>
    <scope>NUCLEOTIDE SEQUENCE</scope>
    <source>
        <strain evidence="1">CTertiumLFYP3</strain>
    </source>
</reference>
<dbReference type="RefSeq" id="WP_156626757.1">
    <property type="nucleotide sequence ID" value="NZ_CACRTO010000021.1"/>
</dbReference>
<evidence type="ECO:0000313" key="1">
    <source>
        <dbReference type="EMBL" id="VYU40647.1"/>
    </source>
</evidence>
<organism evidence="1">
    <name type="scientific">Clostridium tertium</name>
    <dbReference type="NCBI Taxonomy" id="1559"/>
    <lineage>
        <taxon>Bacteria</taxon>
        <taxon>Bacillati</taxon>
        <taxon>Bacillota</taxon>
        <taxon>Clostridia</taxon>
        <taxon>Eubacteriales</taxon>
        <taxon>Clostridiaceae</taxon>
        <taxon>Clostridium</taxon>
    </lineage>
</organism>
<sequence>MENISYISDISYQIEKWLYNGYDIESIKEMIIKLQGKGKFPKNLELIDTFLDKSYGYVYVHF</sequence>
<proteinExistence type="predicted"/>